<evidence type="ECO:0000313" key="8">
    <source>
        <dbReference type="EMBL" id="PRZ42411.1"/>
    </source>
</evidence>
<evidence type="ECO:0000256" key="5">
    <source>
        <dbReference type="ARBA" id="ARBA00023004"/>
    </source>
</evidence>
<dbReference type="GO" id="GO:0016705">
    <property type="term" value="F:oxidoreductase activity, acting on paired donors, with incorporation or reduction of molecular oxygen"/>
    <property type="evidence" value="ECO:0007669"/>
    <property type="project" value="InterPro"/>
</dbReference>
<dbReference type="Proteomes" id="UP000237752">
    <property type="component" value="Unassembled WGS sequence"/>
</dbReference>
<comment type="similarity">
    <text evidence="1 7">Belongs to the cytochrome P450 family.</text>
</comment>
<gene>
    <name evidence="8" type="ORF">CLV47_10529</name>
</gene>
<evidence type="ECO:0000256" key="1">
    <source>
        <dbReference type="ARBA" id="ARBA00010617"/>
    </source>
</evidence>
<dbReference type="GO" id="GO:0020037">
    <property type="term" value="F:heme binding"/>
    <property type="evidence" value="ECO:0007669"/>
    <property type="project" value="InterPro"/>
</dbReference>
<dbReference type="GO" id="GO:0005506">
    <property type="term" value="F:iron ion binding"/>
    <property type="evidence" value="ECO:0007669"/>
    <property type="project" value="InterPro"/>
</dbReference>
<dbReference type="SUPFAM" id="SSF48264">
    <property type="entry name" value="Cytochrome P450"/>
    <property type="match status" value="1"/>
</dbReference>
<dbReference type="Gene3D" id="1.10.630.10">
    <property type="entry name" value="Cytochrome P450"/>
    <property type="match status" value="1"/>
</dbReference>
<reference evidence="8 9" key="1">
    <citation type="submission" date="2018-03" db="EMBL/GenBank/DDBJ databases">
        <title>Genomic Encyclopedia of Archaeal and Bacterial Type Strains, Phase II (KMG-II): from individual species to whole genera.</title>
        <authorList>
            <person name="Goeker M."/>
        </authorList>
    </citation>
    <scope>NUCLEOTIDE SEQUENCE [LARGE SCALE GENOMIC DNA]</scope>
    <source>
        <strain evidence="8 9">DSM 100065</strain>
    </source>
</reference>
<dbReference type="FunFam" id="1.10.630.10:FF:000018">
    <property type="entry name" value="Cytochrome P450 monooxygenase"/>
    <property type="match status" value="1"/>
</dbReference>
<dbReference type="InterPro" id="IPR017972">
    <property type="entry name" value="Cyt_P450_CS"/>
</dbReference>
<evidence type="ECO:0000256" key="4">
    <source>
        <dbReference type="ARBA" id="ARBA00023002"/>
    </source>
</evidence>
<dbReference type="PRINTS" id="PR00385">
    <property type="entry name" value="P450"/>
</dbReference>
<evidence type="ECO:0000256" key="7">
    <source>
        <dbReference type="RuleBase" id="RU000461"/>
    </source>
</evidence>
<keyword evidence="3 7" id="KW-0479">Metal-binding</keyword>
<name>A0A2T1A1C8_9ACTN</name>
<comment type="caution">
    <text evidence="8">The sequence shown here is derived from an EMBL/GenBank/DDBJ whole genome shotgun (WGS) entry which is preliminary data.</text>
</comment>
<accession>A0A2T1A1C8</accession>
<evidence type="ECO:0000256" key="3">
    <source>
        <dbReference type="ARBA" id="ARBA00022723"/>
    </source>
</evidence>
<proteinExistence type="inferred from homology"/>
<evidence type="ECO:0000256" key="2">
    <source>
        <dbReference type="ARBA" id="ARBA00022617"/>
    </source>
</evidence>
<keyword evidence="4 7" id="KW-0560">Oxidoreductase</keyword>
<evidence type="ECO:0000313" key="9">
    <source>
        <dbReference type="Proteomes" id="UP000237752"/>
    </source>
</evidence>
<dbReference type="GO" id="GO:0004497">
    <property type="term" value="F:monooxygenase activity"/>
    <property type="evidence" value="ECO:0007669"/>
    <property type="project" value="UniProtKB-KW"/>
</dbReference>
<protein>
    <submittedName>
        <fullName evidence="8">Cytochrome P450</fullName>
    </submittedName>
</protein>
<dbReference type="Pfam" id="PF00067">
    <property type="entry name" value="p450"/>
    <property type="match status" value="1"/>
</dbReference>
<dbReference type="InterPro" id="IPR002397">
    <property type="entry name" value="Cyt_P450_B"/>
</dbReference>
<dbReference type="PRINTS" id="PR00359">
    <property type="entry name" value="BP450"/>
</dbReference>
<dbReference type="CDD" id="cd11030">
    <property type="entry name" value="CYP105-like"/>
    <property type="match status" value="1"/>
</dbReference>
<sequence>MSEVPFVMPLLRDGVNPVEELGALRSEQPIVQLEIPGIGVKVWLVTRYDDVKAFLGDHARFSNDFSKVTEAGELQMLLQQDPGGLGMIDPPDHSRLRKILTPEFTMRRLRRLVPKIDAIVAAQLDEVEKAGQGADLVEHYAMPIPALVICDLLGVPYEERDEFQKHSQDRFNFTGDFSDSLGEIGESLKYMGGVVAKIRQNPNDGLIGQIIAEHGDAITDVELAGLADGILTGGHETTASMISLAAHVLMKNPDHVALMRDGDDKQVSDIVDELLRYLTVVQVPFPRLAKEDLVLGGQQIKAGELVIGSLVAANRDESLGANMDEFVPERGSMSHLAFSYGIHRCIGAELGRMELRQALPALFKRFPTLQHQGPIDETEFRMFSIVFGIESLPVAW</sequence>
<keyword evidence="2 7" id="KW-0349">Heme</keyword>
<keyword evidence="5 7" id="KW-0408">Iron</keyword>
<dbReference type="PANTHER" id="PTHR46696:SF6">
    <property type="entry name" value="P450, PUTATIVE (EUROFUNG)-RELATED"/>
    <property type="match status" value="1"/>
</dbReference>
<organism evidence="8 9">
    <name type="scientific">Antricoccus suffuscus</name>
    <dbReference type="NCBI Taxonomy" id="1629062"/>
    <lineage>
        <taxon>Bacteria</taxon>
        <taxon>Bacillati</taxon>
        <taxon>Actinomycetota</taxon>
        <taxon>Actinomycetes</taxon>
        <taxon>Geodermatophilales</taxon>
        <taxon>Antricoccaceae</taxon>
        <taxon>Antricoccus</taxon>
    </lineage>
</organism>
<dbReference type="InterPro" id="IPR001128">
    <property type="entry name" value="Cyt_P450"/>
</dbReference>
<dbReference type="EMBL" id="PVUE01000005">
    <property type="protein sequence ID" value="PRZ42411.1"/>
    <property type="molecule type" value="Genomic_DNA"/>
</dbReference>
<dbReference type="AlphaFoldDB" id="A0A2T1A1C8"/>
<dbReference type="InterPro" id="IPR036396">
    <property type="entry name" value="Cyt_P450_sf"/>
</dbReference>
<keyword evidence="6 7" id="KW-0503">Monooxygenase</keyword>
<evidence type="ECO:0000256" key="6">
    <source>
        <dbReference type="ARBA" id="ARBA00023033"/>
    </source>
</evidence>
<dbReference type="PROSITE" id="PS00086">
    <property type="entry name" value="CYTOCHROME_P450"/>
    <property type="match status" value="1"/>
</dbReference>
<keyword evidence="9" id="KW-1185">Reference proteome</keyword>
<dbReference type="RefSeq" id="WP_106348456.1">
    <property type="nucleotide sequence ID" value="NZ_PVUE01000005.1"/>
</dbReference>
<dbReference type="OrthoDB" id="4133219at2"/>
<dbReference type="PANTHER" id="PTHR46696">
    <property type="entry name" value="P450, PUTATIVE (EUROFUNG)-RELATED"/>
    <property type="match status" value="1"/>
</dbReference>